<dbReference type="SMART" id="SM00318">
    <property type="entry name" value="SNc"/>
    <property type="match status" value="1"/>
</dbReference>
<comment type="caution">
    <text evidence="6">The sequence shown here is derived from an EMBL/GenBank/DDBJ whole genome shotgun (WGS) entry which is preliminary data.</text>
</comment>
<keyword evidence="3" id="KW-0378">Hydrolase</keyword>
<dbReference type="EMBL" id="ADMG01000031">
    <property type="protein sequence ID" value="EKB31123.1"/>
    <property type="molecule type" value="Genomic_DNA"/>
</dbReference>
<dbReference type="Pfam" id="PF00565">
    <property type="entry name" value="SNase"/>
    <property type="match status" value="1"/>
</dbReference>
<proteinExistence type="predicted"/>
<organism evidence="6 7">
    <name type="scientific">Sutterella wadsworthensis 2_1_59BFAA</name>
    <dbReference type="NCBI Taxonomy" id="742823"/>
    <lineage>
        <taxon>Bacteria</taxon>
        <taxon>Pseudomonadati</taxon>
        <taxon>Pseudomonadota</taxon>
        <taxon>Betaproteobacteria</taxon>
        <taxon>Burkholderiales</taxon>
        <taxon>Sutterellaceae</taxon>
        <taxon>Sutterella</taxon>
    </lineage>
</organism>
<protein>
    <recommendedName>
        <fullName evidence="5">TNase-like domain-containing protein</fullName>
    </recommendedName>
</protein>
<evidence type="ECO:0000256" key="3">
    <source>
        <dbReference type="ARBA" id="ARBA00022801"/>
    </source>
</evidence>
<dbReference type="InterPro" id="IPR016071">
    <property type="entry name" value="Staphylococal_nuclease_OB-fold"/>
</dbReference>
<dbReference type="Gene3D" id="2.40.50.90">
    <property type="match status" value="1"/>
</dbReference>
<dbReference type="RefSeq" id="WP_005435152.1">
    <property type="nucleotide sequence ID" value="NZ_JH815516.1"/>
</dbReference>
<dbReference type="PATRIC" id="fig|742823.3.peg.1220"/>
<dbReference type="HOGENOM" id="CLU_046484_7_1_4"/>
<keyword evidence="1" id="KW-0540">Nuclease</keyword>
<feature type="transmembrane region" description="Helical" evidence="4">
    <location>
        <begin position="6"/>
        <end position="24"/>
    </location>
</feature>
<evidence type="ECO:0000313" key="6">
    <source>
        <dbReference type="EMBL" id="EKB31123.1"/>
    </source>
</evidence>
<dbReference type="STRING" id="742823.HMPREF9465_01228"/>
<dbReference type="PANTHER" id="PTHR12302">
    <property type="entry name" value="EBNA2 BINDING PROTEIN P100"/>
    <property type="match status" value="1"/>
</dbReference>
<keyword evidence="4" id="KW-1133">Transmembrane helix</keyword>
<dbReference type="GO" id="GO:0004519">
    <property type="term" value="F:endonuclease activity"/>
    <property type="evidence" value="ECO:0007669"/>
    <property type="project" value="UniProtKB-KW"/>
</dbReference>
<sequence>MTGAPAPAVLVMGGFIVLLLLWLVRHLSRRRRFPLVFEARVEHVCDGDSIIVRGCFGRVKLRIAGMDAPETAQARGRESERRLRSMLQGRVVKVRSVAADRYGRWVSTVTADGVDAGLVMVEEGEAWAYRTYLWALPKEARGRYLAAEEHARRAGRGLWAERSPEAPWLWRRRHRTILQRILDFFWRIGRAVRRFFRGGGK</sequence>
<keyword evidence="4" id="KW-0472">Membrane</keyword>
<evidence type="ECO:0000259" key="5">
    <source>
        <dbReference type="PROSITE" id="PS50830"/>
    </source>
</evidence>
<dbReference type="PROSITE" id="PS50830">
    <property type="entry name" value="TNASE_3"/>
    <property type="match status" value="1"/>
</dbReference>
<keyword evidence="7" id="KW-1185">Reference proteome</keyword>
<gene>
    <name evidence="6" type="ORF">HMPREF9465_01228</name>
</gene>
<reference evidence="6 7" key="1">
    <citation type="submission" date="2012-05" db="EMBL/GenBank/DDBJ databases">
        <title>The Genome Sequence of Sutterella wadsworthensis 2_1_59BFAA.</title>
        <authorList>
            <consortium name="The Broad Institute Genome Sequencing Platform"/>
            <person name="Earl A."/>
            <person name="Ward D."/>
            <person name="Feldgarden M."/>
            <person name="Gevers D."/>
            <person name="Daigneault M."/>
            <person name="Strauss J."/>
            <person name="Allen-Vercoe E."/>
            <person name="Walker B."/>
            <person name="Young S.K."/>
            <person name="Zeng Q."/>
            <person name="Gargeya S."/>
            <person name="Fitzgerald M."/>
            <person name="Haas B."/>
            <person name="Abouelleil A."/>
            <person name="Alvarado L."/>
            <person name="Arachchi H.M."/>
            <person name="Berlin A.M."/>
            <person name="Chapman S.B."/>
            <person name="Goldberg J."/>
            <person name="Griggs A."/>
            <person name="Gujja S."/>
            <person name="Hansen M."/>
            <person name="Howarth C."/>
            <person name="Imamovic A."/>
            <person name="Larimer J."/>
            <person name="McCowen C."/>
            <person name="Montmayeur A."/>
            <person name="Murphy C."/>
            <person name="Neiman D."/>
            <person name="Pearson M."/>
            <person name="Priest M."/>
            <person name="Roberts A."/>
            <person name="Saif S."/>
            <person name="Shea T."/>
            <person name="Sisk P."/>
            <person name="Sykes S."/>
            <person name="Wortman J."/>
            <person name="Nusbaum C."/>
            <person name="Birren B."/>
        </authorList>
    </citation>
    <scope>NUCLEOTIDE SEQUENCE [LARGE SCALE GENOMIC DNA]</scope>
    <source>
        <strain evidence="6 7">2_1_59BFAA</strain>
    </source>
</reference>
<name>K1JWW0_9BURK</name>
<evidence type="ECO:0000256" key="4">
    <source>
        <dbReference type="SAM" id="Phobius"/>
    </source>
</evidence>
<dbReference type="InterPro" id="IPR035437">
    <property type="entry name" value="SNase_OB-fold_sf"/>
</dbReference>
<evidence type="ECO:0000256" key="1">
    <source>
        <dbReference type="ARBA" id="ARBA00022722"/>
    </source>
</evidence>
<dbReference type="PANTHER" id="PTHR12302:SF3">
    <property type="entry name" value="SERINE_THREONINE-PROTEIN KINASE 31"/>
    <property type="match status" value="1"/>
</dbReference>
<feature type="domain" description="TNase-like" evidence="5">
    <location>
        <begin position="35"/>
        <end position="161"/>
    </location>
</feature>
<dbReference type="GO" id="GO:0016787">
    <property type="term" value="F:hydrolase activity"/>
    <property type="evidence" value="ECO:0007669"/>
    <property type="project" value="UniProtKB-KW"/>
</dbReference>
<dbReference type="Proteomes" id="UP000005835">
    <property type="component" value="Unassembled WGS sequence"/>
</dbReference>
<dbReference type="OrthoDB" id="9805504at2"/>
<evidence type="ECO:0000256" key="2">
    <source>
        <dbReference type="ARBA" id="ARBA00022759"/>
    </source>
</evidence>
<accession>K1JWW0</accession>
<dbReference type="AlphaFoldDB" id="K1JWW0"/>
<dbReference type="SUPFAM" id="SSF50199">
    <property type="entry name" value="Staphylococcal nuclease"/>
    <property type="match status" value="1"/>
</dbReference>
<dbReference type="eggNOG" id="COG1525">
    <property type="taxonomic scope" value="Bacteria"/>
</dbReference>
<keyword evidence="2" id="KW-0255">Endonuclease</keyword>
<keyword evidence="4" id="KW-0812">Transmembrane</keyword>
<evidence type="ECO:0000313" key="7">
    <source>
        <dbReference type="Proteomes" id="UP000005835"/>
    </source>
</evidence>